<proteinExistence type="predicted"/>
<evidence type="ECO:0000256" key="2">
    <source>
        <dbReference type="ARBA" id="ARBA00022448"/>
    </source>
</evidence>
<accession>A0A6J8DJM0</accession>
<dbReference type="InterPro" id="IPR036259">
    <property type="entry name" value="MFS_trans_sf"/>
</dbReference>
<evidence type="ECO:0000256" key="3">
    <source>
        <dbReference type="ARBA" id="ARBA00022692"/>
    </source>
</evidence>
<keyword evidence="5 6" id="KW-0472">Membrane</keyword>
<feature type="transmembrane region" description="Helical" evidence="6">
    <location>
        <begin position="108"/>
        <end position="126"/>
    </location>
</feature>
<feature type="transmembrane region" description="Helical" evidence="6">
    <location>
        <begin position="75"/>
        <end position="96"/>
    </location>
</feature>
<dbReference type="AlphaFoldDB" id="A0A6J8DJM0"/>
<gene>
    <name evidence="8" type="ORF">MCOR_41189</name>
</gene>
<dbReference type="EMBL" id="CACVKT020007423">
    <property type="protein sequence ID" value="CAC5407741.1"/>
    <property type="molecule type" value="Genomic_DNA"/>
</dbReference>
<dbReference type="Proteomes" id="UP000507470">
    <property type="component" value="Unassembled WGS sequence"/>
</dbReference>
<evidence type="ECO:0000256" key="4">
    <source>
        <dbReference type="ARBA" id="ARBA00022989"/>
    </source>
</evidence>
<keyword evidence="3 6" id="KW-0812">Transmembrane</keyword>
<dbReference type="GO" id="GO:0005366">
    <property type="term" value="F:myo-inositol:proton symporter activity"/>
    <property type="evidence" value="ECO:0007669"/>
    <property type="project" value="TreeGrafter"/>
</dbReference>
<evidence type="ECO:0000256" key="5">
    <source>
        <dbReference type="ARBA" id="ARBA00023136"/>
    </source>
</evidence>
<reference evidence="8 9" key="1">
    <citation type="submission" date="2020-06" db="EMBL/GenBank/DDBJ databases">
        <authorList>
            <person name="Li R."/>
            <person name="Bekaert M."/>
        </authorList>
    </citation>
    <scope>NUCLEOTIDE SEQUENCE [LARGE SCALE GENOMIC DNA]</scope>
    <source>
        <strain evidence="9">wild</strain>
    </source>
</reference>
<keyword evidence="2" id="KW-0813">Transport</keyword>
<name>A0A6J8DJM0_MYTCO</name>
<feature type="domain" description="Major facilitator superfamily (MFS) profile" evidence="7">
    <location>
        <begin position="42"/>
        <end position="202"/>
    </location>
</feature>
<dbReference type="Pfam" id="PF00083">
    <property type="entry name" value="Sugar_tr"/>
    <property type="match status" value="1"/>
</dbReference>
<comment type="subcellular location">
    <subcellularLocation>
        <location evidence="1">Membrane</location>
        <topology evidence="1">Multi-pass membrane protein</topology>
    </subcellularLocation>
</comment>
<evidence type="ECO:0000259" key="7">
    <source>
        <dbReference type="PROSITE" id="PS50850"/>
    </source>
</evidence>
<sequence>MRKLNGSRRPQSLYDDQDDEKLDLKIDSIAPKKKTPTFVYVLTFFSALGGFLFGYDTGVISGAMMLLRNEFLLSSVWQELIVSVTVAAAAVFALIGGCLNDRAGRRPVIMSASIIFTIGALCMGIARDRYLLLAGRVVVGAGIDNDKITRFPEQEHLYLSEVKLVCDSIYHFDQLYNKSAEKIQMKSVEKEQRSRMMLKTIK</sequence>
<dbReference type="GO" id="GO:0016324">
    <property type="term" value="C:apical plasma membrane"/>
    <property type="evidence" value="ECO:0007669"/>
    <property type="project" value="TreeGrafter"/>
</dbReference>
<dbReference type="SUPFAM" id="SSF103473">
    <property type="entry name" value="MFS general substrate transporter"/>
    <property type="match status" value="1"/>
</dbReference>
<dbReference type="PROSITE" id="PS50850">
    <property type="entry name" value="MFS"/>
    <property type="match status" value="1"/>
</dbReference>
<dbReference type="InterPro" id="IPR005828">
    <property type="entry name" value="MFS_sugar_transport-like"/>
</dbReference>
<evidence type="ECO:0000256" key="6">
    <source>
        <dbReference type="SAM" id="Phobius"/>
    </source>
</evidence>
<keyword evidence="9" id="KW-1185">Reference proteome</keyword>
<dbReference type="InterPro" id="IPR020846">
    <property type="entry name" value="MFS_dom"/>
</dbReference>
<evidence type="ECO:0000313" key="8">
    <source>
        <dbReference type="EMBL" id="CAC5407741.1"/>
    </source>
</evidence>
<dbReference type="OrthoDB" id="4142200at2759"/>
<dbReference type="PANTHER" id="PTHR48020">
    <property type="entry name" value="PROTON MYO-INOSITOL COTRANSPORTER"/>
    <property type="match status" value="1"/>
</dbReference>
<dbReference type="Gene3D" id="1.20.1250.20">
    <property type="entry name" value="MFS general substrate transporter like domains"/>
    <property type="match status" value="1"/>
</dbReference>
<dbReference type="InterPro" id="IPR050814">
    <property type="entry name" value="Myo-inositol_Transporter"/>
</dbReference>
<evidence type="ECO:0000256" key="1">
    <source>
        <dbReference type="ARBA" id="ARBA00004141"/>
    </source>
</evidence>
<dbReference type="PANTHER" id="PTHR48020:SF12">
    <property type="entry name" value="PROTON MYO-INOSITOL COTRANSPORTER"/>
    <property type="match status" value="1"/>
</dbReference>
<protein>
    <submittedName>
        <fullName evidence="8">SLC2A13</fullName>
    </submittedName>
</protein>
<feature type="transmembrane region" description="Helical" evidence="6">
    <location>
        <begin position="37"/>
        <end position="55"/>
    </location>
</feature>
<organism evidence="8 9">
    <name type="scientific">Mytilus coruscus</name>
    <name type="common">Sea mussel</name>
    <dbReference type="NCBI Taxonomy" id="42192"/>
    <lineage>
        <taxon>Eukaryota</taxon>
        <taxon>Metazoa</taxon>
        <taxon>Spiralia</taxon>
        <taxon>Lophotrochozoa</taxon>
        <taxon>Mollusca</taxon>
        <taxon>Bivalvia</taxon>
        <taxon>Autobranchia</taxon>
        <taxon>Pteriomorphia</taxon>
        <taxon>Mytilida</taxon>
        <taxon>Mytiloidea</taxon>
        <taxon>Mytilidae</taxon>
        <taxon>Mytilinae</taxon>
        <taxon>Mytilus</taxon>
    </lineage>
</organism>
<keyword evidence="4 6" id="KW-1133">Transmembrane helix</keyword>
<evidence type="ECO:0000313" key="9">
    <source>
        <dbReference type="Proteomes" id="UP000507470"/>
    </source>
</evidence>